<feature type="region of interest" description="Disordered" evidence="1">
    <location>
        <begin position="56"/>
        <end position="90"/>
    </location>
</feature>
<proteinExistence type="predicted"/>
<dbReference type="Proteomes" id="UP001516023">
    <property type="component" value="Unassembled WGS sequence"/>
</dbReference>
<evidence type="ECO:0000313" key="3">
    <source>
        <dbReference type="Proteomes" id="UP001516023"/>
    </source>
</evidence>
<reference evidence="2 3" key="1">
    <citation type="journal article" date="2020" name="G3 (Bethesda)">
        <title>Improved Reference Genome for Cyclotella cryptica CCMP332, a Model for Cell Wall Morphogenesis, Salinity Adaptation, and Lipid Production in Diatoms (Bacillariophyta).</title>
        <authorList>
            <person name="Roberts W.R."/>
            <person name="Downey K.M."/>
            <person name="Ruck E.C."/>
            <person name="Traller J.C."/>
            <person name="Alverson A.J."/>
        </authorList>
    </citation>
    <scope>NUCLEOTIDE SEQUENCE [LARGE SCALE GENOMIC DNA]</scope>
    <source>
        <strain evidence="2 3">CCMP332</strain>
    </source>
</reference>
<gene>
    <name evidence="2" type="ORF">HJC23_006604</name>
</gene>
<dbReference type="AlphaFoldDB" id="A0ABD3QXK5"/>
<evidence type="ECO:0000313" key="2">
    <source>
        <dbReference type="EMBL" id="KAL3804832.1"/>
    </source>
</evidence>
<evidence type="ECO:0000256" key="1">
    <source>
        <dbReference type="SAM" id="MobiDB-lite"/>
    </source>
</evidence>
<dbReference type="EMBL" id="JABMIG020000005">
    <property type="protein sequence ID" value="KAL3804832.1"/>
    <property type="molecule type" value="Genomic_DNA"/>
</dbReference>
<sequence>MKCKKSAGYEQCPNEVRMIIVVLGNGVMKNYPSAILIVQRTSIKINHVGRERSFLRSNTSNELAPRASDAESESLTNLRPSMSLERGPANINQDQSVGRERHFAQQQATSWPPRANTSGIRASCIRFLAFNKTRDHSYNFSDFDITRHSFGQKTMCSKTFCNNCGKATWQGCGMHVTCALYGVDEKDRCPNWKGGVYKPCETRSSENNEFSKK</sequence>
<protein>
    <submittedName>
        <fullName evidence="2">Uncharacterized protein</fullName>
    </submittedName>
</protein>
<accession>A0ABD3QXK5</accession>
<keyword evidence="3" id="KW-1185">Reference proteome</keyword>
<organism evidence="2 3">
    <name type="scientific">Cyclotella cryptica</name>
    <dbReference type="NCBI Taxonomy" id="29204"/>
    <lineage>
        <taxon>Eukaryota</taxon>
        <taxon>Sar</taxon>
        <taxon>Stramenopiles</taxon>
        <taxon>Ochrophyta</taxon>
        <taxon>Bacillariophyta</taxon>
        <taxon>Coscinodiscophyceae</taxon>
        <taxon>Thalassiosirophycidae</taxon>
        <taxon>Stephanodiscales</taxon>
        <taxon>Stephanodiscaceae</taxon>
        <taxon>Cyclotella</taxon>
    </lineage>
</organism>
<comment type="caution">
    <text evidence="2">The sequence shown here is derived from an EMBL/GenBank/DDBJ whole genome shotgun (WGS) entry which is preliminary data.</text>
</comment>
<name>A0ABD3QXK5_9STRA</name>